<dbReference type="InterPro" id="IPR016181">
    <property type="entry name" value="Acyl_CoA_acyltransferase"/>
</dbReference>
<dbReference type="InterPro" id="IPR000182">
    <property type="entry name" value="GNAT_dom"/>
</dbReference>
<evidence type="ECO:0000256" key="1">
    <source>
        <dbReference type="ARBA" id="ARBA00022679"/>
    </source>
</evidence>
<evidence type="ECO:0000259" key="3">
    <source>
        <dbReference type="PROSITE" id="PS51186"/>
    </source>
</evidence>
<dbReference type="SUPFAM" id="SSF55729">
    <property type="entry name" value="Acyl-CoA N-acyltransferases (Nat)"/>
    <property type="match status" value="1"/>
</dbReference>
<dbReference type="CDD" id="cd04301">
    <property type="entry name" value="NAT_SF"/>
    <property type="match status" value="1"/>
</dbReference>
<name>A0A844HZD9_9GAMM</name>
<protein>
    <submittedName>
        <fullName evidence="4">GNAT family N-acetyltransferase</fullName>
    </submittedName>
</protein>
<keyword evidence="2" id="KW-0012">Acyltransferase</keyword>
<dbReference type="Pfam" id="PF00583">
    <property type="entry name" value="Acetyltransf_1"/>
    <property type="match status" value="1"/>
</dbReference>
<dbReference type="InterPro" id="IPR050832">
    <property type="entry name" value="Bact_Acetyltransf"/>
</dbReference>
<organism evidence="4 5">
    <name type="scientific">Marinobacter adhaerens</name>
    <dbReference type="NCBI Taxonomy" id="1033846"/>
    <lineage>
        <taxon>Bacteria</taxon>
        <taxon>Pseudomonadati</taxon>
        <taxon>Pseudomonadota</taxon>
        <taxon>Gammaproteobacteria</taxon>
        <taxon>Pseudomonadales</taxon>
        <taxon>Marinobacteraceae</taxon>
        <taxon>Marinobacter</taxon>
    </lineage>
</organism>
<evidence type="ECO:0000256" key="2">
    <source>
        <dbReference type="ARBA" id="ARBA00023315"/>
    </source>
</evidence>
<evidence type="ECO:0000313" key="5">
    <source>
        <dbReference type="Proteomes" id="UP000431462"/>
    </source>
</evidence>
<dbReference type="Gene3D" id="3.40.630.30">
    <property type="match status" value="1"/>
</dbReference>
<dbReference type="GO" id="GO:0016747">
    <property type="term" value="F:acyltransferase activity, transferring groups other than amino-acyl groups"/>
    <property type="evidence" value="ECO:0007669"/>
    <property type="project" value="InterPro"/>
</dbReference>
<dbReference type="AlphaFoldDB" id="A0A844HZD9"/>
<dbReference type="PANTHER" id="PTHR43877">
    <property type="entry name" value="AMINOALKYLPHOSPHONATE N-ACETYLTRANSFERASE-RELATED-RELATED"/>
    <property type="match status" value="1"/>
</dbReference>
<keyword evidence="1 4" id="KW-0808">Transferase</keyword>
<gene>
    <name evidence="4" type="ORF">FH752_09450</name>
</gene>
<dbReference type="EMBL" id="VENC01000008">
    <property type="protein sequence ID" value="MTI98834.1"/>
    <property type="molecule type" value="Genomic_DNA"/>
</dbReference>
<dbReference type="PROSITE" id="PS51186">
    <property type="entry name" value="GNAT"/>
    <property type="match status" value="1"/>
</dbReference>
<comment type="caution">
    <text evidence="4">The sequence shown here is derived from an EMBL/GenBank/DDBJ whole genome shotgun (WGS) entry which is preliminary data.</text>
</comment>
<reference evidence="4 5" key="1">
    <citation type="submission" date="2019-06" db="EMBL/GenBank/DDBJ databases">
        <title>Enrichment of Autotrophic Halophilic Microorganisms from Red Sea Brine Pool Using Microbial Electrosynthesis System.</title>
        <authorList>
            <person name="Alqahtani M.F."/>
            <person name="Bajracharya S."/>
            <person name="Katuri K.P."/>
            <person name="Ali M."/>
            <person name="Saikaly P.E."/>
        </authorList>
    </citation>
    <scope>NUCLEOTIDE SEQUENCE [LARGE SCALE GENOMIC DNA]</scope>
    <source>
        <strain evidence="4">MES15</strain>
    </source>
</reference>
<dbReference type="Proteomes" id="UP000431462">
    <property type="component" value="Unassembled WGS sequence"/>
</dbReference>
<sequence>MNIDYLADHPEFIPILARQMAEHWRDIIPGEDSWRRFAALNAHKNRDRLPLAWVAHENGQPFGTCALRKCDLEGWERLTPWLAGVFVMPSVRGRGVAKELCRVAEDKAWAWGAPRLYLHTPDRQGLYLHLGWQRLKMADWNGLETTIMVKERTNVCARQLLRSK</sequence>
<dbReference type="PANTHER" id="PTHR43877:SF2">
    <property type="entry name" value="AMINOALKYLPHOSPHONATE N-ACETYLTRANSFERASE-RELATED"/>
    <property type="match status" value="1"/>
</dbReference>
<accession>A0A844HZD9</accession>
<evidence type="ECO:0000313" key="4">
    <source>
        <dbReference type="EMBL" id="MTI98834.1"/>
    </source>
</evidence>
<proteinExistence type="predicted"/>
<feature type="domain" description="N-acetyltransferase" evidence="3">
    <location>
        <begin position="3"/>
        <end position="153"/>
    </location>
</feature>